<accession>A0A673XVB2</accession>
<dbReference type="InterPro" id="IPR037978">
    <property type="entry name" value="TDRD7_LOTUS_3"/>
</dbReference>
<keyword evidence="2" id="KW-0963">Cytoplasm</keyword>
<dbReference type="GO" id="GO:0007283">
    <property type="term" value="P:spermatogenesis"/>
    <property type="evidence" value="ECO:0007669"/>
    <property type="project" value="UniProtKB-KW"/>
</dbReference>
<dbReference type="GO" id="GO:0003723">
    <property type="term" value="F:RNA binding"/>
    <property type="evidence" value="ECO:0007669"/>
    <property type="project" value="UniProtKB-KW"/>
</dbReference>
<keyword evidence="11" id="KW-1185">Reference proteome</keyword>
<evidence type="ECO:0000256" key="5">
    <source>
        <dbReference type="ARBA" id="ARBA00022871"/>
    </source>
</evidence>
<name>A0A673XVB2_SALTR</name>
<dbReference type="InterPro" id="IPR025605">
    <property type="entry name" value="OST-HTH/LOTUS_dom"/>
</dbReference>
<feature type="domain" description="HTH OST-type" evidence="9">
    <location>
        <begin position="11"/>
        <end position="87"/>
    </location>
</feature>
<protein>
    <submittedName>
        <fullName evidence="10">Tudor domain containing 7 b</fullName>
    </submittedName>
</protein>
<dbReference type="SMART" id="SM00333">
    <property type="entry name" value="TUDOR"/>
    <property type="match status" value="3"/>
</dbReference>
<dbReference type="Pfam" id="PF00567">
    <property type="entry name" value="TUDOR"/>
    <property type="match status" value="3"/>
</dbReference>
<gene>
    <name evidence="10" type="primary">LOC115194590</name>
</gene>
<keyword evidence="5" id="KW-0744">Spermatogenesis</keyword>
<dbReference type="CDD" id="cd20429">
    <property type="entry name" value="Tudor_TDRD7_rpt3"/>
    <property type="match status" value="1"/>
</dbReference>
<dbReference type="InterPro" id="IPR035437">
    <property type="entry name" value="SNase_OB-fold_sf"/>
</dbReference>
<proteinExistence type="predicted"/>
<evidence type="ECO:0000313" key="10">
    <source>
        <dbReference type="Ensembl" id="ENSSTUP00000025101.1"/>
    </source>
</evidence>
<evidence type="ECO:0000256" key="1">
    <source>
        <dbReference type="ARBA" id="ARBA00004496"/>
    </source>
</evidence>
<organism evidence="10 11">
    <name type="scientific">Salmo trutta</name>
    <name type="common">Brown trout</name>
    <dbReference type="NCBI Taxonomy" id="8032"/>
    <lineage>
        <taxon>Eukaryota</taxon>
        <taxon>Metazoa</taxon>
        <taxon>Chordata</taxon>
        <taxon>Craniata</taxon>
        <taxon>Vertebrata</taxon>
        <taxon>Euteleostomi</taxon>
        <taxon>Actinopterygii</taxon>
        <taxon>Neopterygii</taxon>
        <taxon>Teleostei</taxon>
        <taxon>Protacanthopterygii</taxon>
        <taxon>Salmoniformes</taxon>
        <taxon>Salmonidae</taxon>
        <taxon>Salmoninae</taxon>
        <taxon>Salmo</taxon>
    </lineage>
</organism>
<dbReference type="FunFam" id="2.30.30.140:FF:000045">
    <property type="entry name" value="tudor domain-containing protein 7 isoform X1"/>
    <property type="match status" value="1"/>
</dbReference>
<evidence type="ECO:0000256" key="7">
    <source>
        <dbReference type="SAM" id="MobiDB-lite"/>
    </source>
</evidence>
<feature type="region of interest" description="Disordered" evidence="7">
    <location>
        <begin position="338"/>
        <end position="361"/>
    </location>
</feature>
<sequence>MAPRLGGPLTPDPAPDNLMLRAVLAANKSGPGVSLSRLQSEYKALTGEQIPHKQMGHASLDALLHSMPSVVCMERNRAGEMVCFASVSGETAHVAKLVARQRTSKKTGQPQMVNCQMRVKPAAPLILNGRPSLSSLPPALSLSSLSAYSGVAPELQQPLSFSPSLSPYPVFSSTIWDYNPSPGGNYNPQKVQGRIREMLNKYSNGFWVSKLPQLYKDLYKQDLPSEAIKDLEHWTHICTVRTVLLFPRPLTTPSSSPSPPASPSTLSPDLRQKLGELLVKYSNGLWAHALPKLYLDTYKTKLPKHILENLSLLSDFCTIEYPMLDNPKRAILYKRTREEENRNRRESVEERRAREEAGRRLSTQTVPPLLIPREEYPSVLVGEAANTNGVILRYIGEGYSQAQEALEDKMREFYCCQDNNTHTGDKKSGTPLASLTSGQLAAVRTEEDEEILRAQVTEVMDDKVKVYYVDHGFSEVISKAKVFELHEKFFNLPFQATKCQLAGLEPFCQEPAVLKKFESMASGKILLAEILERGQTPLVVLYDTSQDDDVNVNAACIKALQDKTLASPLQVNSAYMNVAVRSVCSDGTIYCQLPSRGLAKLTEILEKAEAYFHSQVTSEFLVSRPFCGKGCLARYKGKWSRVEITNLHGSRVLDILFIDLGVQASVEVIELREVPPPFLRDLIAIPPQVVKCCLADVTVSGVGSWTPDAVQWVRDAVLNSTDCSVKIAKLDETKLSVAHVYLFPDKNFQDPARSLNRQMAASDLFKHRGDHWLTGGTSTPPGTPPPPSSPTTIKLPLLLELPPAGHNMDIYVSVACHPGHFVVQPWRDMYKLVVLMEEMILYYNKTEEKPLKGEKNQIYAAKVENNWHRVLVKGVLTNGLVSVYELDYGKHELVSGTQLRPLIQEFRQLPFQGITAQLAGVKPRQWSEEASILFRNHVEKKPLVAQLEAVQEAHHPWERKLTVFLVDTSQEERDIWVHDIMAEFADELTKEV</sequence>
<dbReference type="Gene3D" id="2.30.30.140">
    <property type="match status" value="3"/>
</dbReference>
<feature type="domain" description="HTH OST-type" evidence="9">
    <location>
        <begin position="266"/>
        <end position="336"/>
    </location>
</feature>
<keyword evidence="3" id="KW-0677">Repeat</keyword>
<feature type="domain" description="Tudor" evidence="8">
    <location>
        <begin position="434"/>
        <end position="492"/>
    </location>
</feature>
<dbReference type="PROSITE" id="PS50304">
    <property type="entry name" value="TUDOR"/>
    <property type="match status" value="1"/>
</dbReference>
<dbReference type="GO" id="GO:0030719">
    <property type="term" value="P:P granule organization"/>
    <property type="evidence" value="ECO:0007669"/>
    <property type="project" value="TreeGrafter"/>
</dbReference>
<dbReference type="PROSITE" id="PS51644">
    <property type="entry name" value="HTH_OST"/>
    <property type="match status" value="3"/>
</dbReference>
<dbReference type="InterPro" id="IPR041966">
    <property type="entry name" value="LOTUS-like"/>
</dbReference>
<reference evidence="10" key="1">
    <citation type="submission" date="2025-08" db="UniProtKB">
        <authorList>
            <consortium name="Ensembl"/>
        </authorList>
    </citation>
    <scope>IDENTIFICATION</scope>
</reference>
<dbReference type="FunFam" id="2.30.30.140:FF:000065">
    <property type="entry name" value="tudor domain-containing protein 7"/>
    <property type="match status" value="1"/>
</dbReference>
<evidence type="ECO:0000256" key="2">
    <source>
        <dbReference type="ARBA" id="ARBA00022490"/>
    </source>
</evidence>
<dbReference type="Gene3D" id="2.40.50.90">
    <property type="match status" value="3"/>
</dbReference>
<dbReference type="AlphaFoldDB" id="A0A673XVB2"/>
<evidence type="ECO:0000256" key="6">
    <source>
        <dbReference type="ARBA" id="ARBA00022884"/>
    </source>
</evidence>
<dbReference type="InterPro" id="IPR050621">
    <property type="entry name" value="Tudor_domain_containing"/>
</dbReference>
<evidence type="ECO:0000256" key="3">
    <source>
        <dbReference type="ARBA" id="ARBA00022737"/>
    </source>
</evidence>
<evidence type="ECO:0000259" key="8">
    <source>
        <dbReference type="PROSITE" id="PS50304"/>
    </source>
</evidence>
<keyword evidence="6" id="KW-0694">RNA-binding</keyword>
<evidence type="ECO:0000259" key="9">
    <source>
        <dbReference type="PROSITE" id="PS51644"/>
    </source>
</evidence>
<comment type="subcellular location">
    <subcellularLocation>
        <location evidence="1">Cytoplasm</location>
    </subcellularLocation>
</comment>
<dbReference type="Pfam" id="PF12872">
    <property type="entry name" value="OST-HTH"/>
    <property type="match status" value="2"/>
</dbReference>
<keyword evidence="4" id="KW-0221">Differentiation</keyword>
<dbReference type="InterPro" id="IPR002999">
    <property type="entry name" value="Tudor"/>
</dbReference>
<dbReference type="GO" id="GO:0034587">
    <property type="term" value="P:piRNA processing"/>
    <property type="evidence" value="ECO:0007669"/>
    <property type="project" value="TreeGrafter"/>
</dbReference>
<dbReference type="SUPFAM" id="SSF63748">
    <property type="entry name" value="Tudor/PWWP/MBT"/>
    <property type="match status" value="3"/>
</dbReference>
<feature type="compositionally biased region" description="Basic and acidic residues" evidence="7">
    <location>
        <begin position="338"/>
        <end position="359"/>
    </location>
</feature>
<dbReference type="Gene3D" id="3.30.420.610">
    <property type="entry name" value="LOTUS domain-like"/>
    <property type="match status" value="3"/>
</dbReference>
<dbReference type="InterPro" id="IPR047449">
    <property type="entry name" value="Tudor_TDRD7_rpt3"/>
</dbReference>
<evidence type="ECO:0000313" key="11">
    <source>
        <dbReference type="Proteomes" id="UP000472277"/>
    </source>
</evidence>
<dbReference type="GeneTree" id="ENSGT00890000139482"/>
<feature type="domain" description="HTH OST-type" evidence="9">
    <location>
        <begin position="187"/>
        <end position="255"/>
    </location>
</feature>
<reference evidence="10" key="2">
    <citation type="submission" date="2025-09" db="UniProtKB">
        <authorList>
            <consortium name="Ensembl"/>
        </authorList>
    </citation>
    <scope>IDENTIFICATION</scope>
</reference>
<dbReference type="GO" id="GO:0043186">
    <property type="term" value="C:P granule"/>
    <property type="evidence" value="ECO:0007669"/>
    <property type="project" value="TreeGrafter"/>
</dbReference>
<dbReference type="Proteomes" id="UP000472277">
    <property type="component" value="Chromosome 5"/>
</dbReference>
<dbReference type="PANTHER" id="PTHR22948:SF14">
    <property type="entry name" value="TUDOR DOMAIN-CONTAINING PROTEIN 7"/>
    <property type="match status" value="1"/>
</dbReference>
<dbReference type="Ensembl" id="ENSSTUT00000026314.1">
    <property type="protein sequence ID" value="ENSSTUP00000025101.1"/>
    <property type="gene ID" value="ENSSTUG00000008500.1"/>
</dbReference>
<dbReference type="CDD" id="cd09974">
    <property type="entry name" value="LOTUS_3_TDRD7"/>
    <property type="match status" value="1"/>
</dbReference>
<evidence type="ECO:0000256" key="4">
    <source>
        <dbReference type="ARBA" id="ARBA00022782"/>
    </source>
</evidence>
<dbReference type="PANTHER" id="PTHR22948">
    <property type="entry name" value="TUDOR DOMAIN CONTAINING PROTEIN"/>
    <property type="match status" value="1"/>
</dbReference>